<name>A0A078B291_STYLE</name>
<evidence type="ECO:0000313" key="2">
    <source>
        <dbReference type="EMBL" id="CDW88650.1"/>
    </source>
</evidence>
<reference evidence="2 3" key="1">
    <citation type="submission" date="2014-06" db="EMBL/GenBank/DDBJ databases">
        <authorList>
            <person name="Swart Estienne"/>
        </authorList>
    </citation>
    <scope>NUCLEOTIDE SEQUENCE [LARGE SCALE GENOMIC DNA]</scope>
    <source>
        <strain evidence="2 3">130c</strain>
    </source>
</reference>
<dbReference type="InParanoid" id="A0A078B291"/>
<accession>A0A078B291</accession>
<gene>
    <name evidence="2" type="primary">Contig17681.g18794</name>
    <name evidence="2" type="ORF">STYLEM_17773</name>
</gene>
<evidence type="ECO:0000256" key="1">
    <source>
        <dbReference type="SAM" id="SignalP"/>
    </source>
</evidence>
<dbReference type="EMBL" id="CCKQ01016776">
    <property type="protein sequence ID" value="CDW88650.1"/>
    <property type="molecule type" value="Genomic_DNA"/>
</dbReference>
<evidence type="ECO:0000313" key="3">
    <source>
        <dbReference type="Proteomes" id="UP000039865"/>
    </source>
</evidence>
<proteinExistence type="predicted"/>
<keyword evidence="3" id="KW-1185">Reference proteome</keyword>
<dbReference type="Proteomes" id="UP000039865">
    <property type="component" value="Unassembled WGS sequence"/>
</dbReference>
<dbReference type="AlphaFoldDB" id="A0A078B291"/>
<feature type="signal peptide" evidence="1">
    <location>
        <begin position="1"/>
        <end position="17"/>
    </location>
</feature>
<sequence length="230" mass="26516">MKSALLLLLSTVALTQSASTNTPKEDAAHQHTSKKIKFQLPKNFQHEAKIFKLVQNGEKFDLQQEDVSSMIKVSSDLNMQFSGLGVRTTQGFQYNEATATNYTAHKNLVFKRDTMKCKSYDELLQNGKNVASLIDEMNDPFNNPEISYEGFLPADWDKEEKYHIFTRKEFGKKVFQLYYSPKTSQLRYSVMIQDNGKYIIDMGASKVKEQKLTARDFQIKECSYKNVFLQ</sequence>
<organism evidence="2 3">
    <name type="scientific">Stylonychia lemnae</name>
    <name type="common">Ciliate</name>
    <dbReference type="NCBI Taxonomy" id="5949"/>
    <lineage>
        <taxon>Eukaryota</taxon>
        <taxon>Sar</taxon>
        <taxon>Alveolata</taxon>
        <taxon>Ciliophora</taxon>
        <taxon>Intramacronucleata</taxon>
        <taxon>Spirotrichea</taxon>
        <taxon>Stichotrichia</taxon>
        <taxon>Sporadotrichida</taxon>
        <taxon>Oxytrichidae</taxon>
        <taxon>Stylonychinae</taxon>
        <taxon>Stylonychia</taxon>
    </lineage>
</organism>
<protein>
    <submittedName>
        <fullName evidence="2">Uncharacterized protein</fullName>
    </submittedName>
</protein>
<keyword evidence="1" id="KW-0732">Signal</keyword>
<feature type="chain" id="PRO_5001729845" evidence="1">
    <location>
        <begin position="18"/>
        <end position="230"/>
    </location>
</feature>